<evidence type="ECO:0000313" key="1">
    <source>
        <dbReference type="EMBL" id="SPE03306.1"/>
    </source>
</evidence>
<gene>
    <name evidence="1" type="ORF">RCS78_P0217</name>
</gene>
<organism evidence="1">
    <name type="scientific">Escherichia coli</name>
    <dbReference type="NCBI Taxonomy" id="562"/>
    <lineage>
        <taxon>Bacteria</taxon>
        <taxon>Pseudomonadati</taxon>
        <taxon>Pseudomonadota</taxon>
        <taxon>Gammaproteobacteria</taxon>
        <taxon>Enterobacterales</taxon>
        <taxon>Enterobacteriaceae</taxon>
        <taxon>Escherichia</taxon>
    </lineage>
</organism>
<reference evidence="1" key="1">
    <citation type="submission" date="2018-02" db="EMBL/GenBank/DDBJ databases">
        <authorList>
            <person name="Cohen D.B."/>
            <person name="Kent A.D."/>
        </authorList>
    </citation>
    <scope>NUCLEOTIDE SEQUENCE</scope>
    <source>
        <strain evidence="1">1454</strain>
    </source>
</reference>
<sequence length="86" mass="9917">MSSRQDLLDGLRTYAAEMTLAPGPVIEDFKLKANSRGLFRMRGYIAGVNYRFTNNKIDLLFYRSIHLEDFCCFVSTAWVIAFSLLR</sequence>
<dbReference type="AlphaFoldDB" id="A0A2P9EIX9"/>
<protein>
    <submittedName>
        <fullName evidence="1">Uncharacterized protein</fullName>
    </submittedName>
</protein>
<accession>A0A2P9EIX9</accession>
<keyword evidence="1" id="KW-0614">Plasmid</keyword>
<dbReference type="EMBL" id="LT985296">
    <property type="protein sequence ID" value="SPE03306.1"/>
    <property type="molecule type" value="Genomic_DNA"/>
</dbReference>
<name>A0A2P9EIX9_ECOLX</name>
<geneLocation type="plasmid" evidence="1">
    <name>RCS78_p</name>
</geneLocation>
<proteinExistence type="predicted"/>